<sequence length="89" mass="9612">MKSIRIALVALLALAGVACGPPPKILTSQTFLGPEKVYQERIQNTGQVDPSTKKQLFNFSVTVCDVTDTGSANCKETKVLDNVLPESIY</sequence>
<dbReference type="RefSeq" id="WP_136932474.1">
    <property type="nucleotide sequence ID" value="NZ_SSMQ01000036.1"/>
</dbReference>
<name>A0A4V5PMU7_9BACT</name>
<comment type="caution">
    <text evidence="2">The sequence shown here is derived from an EMBL/GenBank/DDBJ whole genome shotgun (WGS) entry which is preliminary data.</text>
</comment>
<protein>
    <submittedName>
        <fullName evidence="2">Uncharacterized protein</fullName>
    </submittedName>
</protein>
<dbReference type="PROSITE" id="PS51257">
    <property type="entry name" value="PROKAR_LIPOPROTEIN"/>
    <property type="match status" value="1"/>
</dbReference>
<gene>
    <name evidence="2" type="ORF">E8A74_29675</name>
</gene>
<evidence type="ECO:0000256" key="1">
    <source>
        <dbReference type="SAM" id="SignalP"/>
    </source>
</evidence>
<dbReference type="OrthoDB" id="5517610at2"/>
<reference evidence="2 3" key="1">
    <citation type="submission" date="2019-04" db="EMBL/GenBank/DDBJ databases">
        <authorList>
            <person name="Li Y."/>
            <person name="Wang J."/>
        </authorList>
    </citation>
    <scope>NUCLEOTIDE SEQUENCE [LARGE SCALE GENOMIC DNA]</scope>
    <source>
        <strain evidence="2 3">DSM 14668</strain>
    </source>
</reference>
<dbReference type="EMBL" id="SSMQ01000036">
    <property type="protein sequence ID" value="TKD02036.1"/>
    <property type="molecule type" value="Genomic_DNA"/>
</dbReference>
<dbReference type="Proteomes" id="UP000309215">
    <property type="component" value="Unassembled WGS sequence"/>
</dbReference>
<keyword evidence="3" id="KW-1185">Reference proteome</keyword>
<evidence type="ECO:0000313" key="2">
    <source>
        <dbReference type="EMBL" id="TKD02036.1"/>
    </source>
</evidence>
<feature type="chain" id="PRO_5020784518" evidence="1">
    <location>
        <begin position="21"/>
        <end position="89"/>
    </location>
</feature>
<accession>A0A4V5PMU7</accession>
<keyword evidence="1" id="KW-0732">Signal</keyword>
<evidence type="ECO:0000313" key="3">
    <source>
        <dbReference type="Proteomes" id="UP000309215"/>
    </source>
</evidence>
<proteinExistence type="predicted"/>
<feature type="signal peptide" evidence="1">
    <location>
        <begin position="1"/>
        <end position="20"/>
    </location>
</feature>
<dbReference type="AlphaFoldDB" id="A0A4V5PMU7"/>
<organism evidence="2 3">
    <name type="scientific">Polyangium fumosum</name>
    <dbReference type="NCBI Taxonomy" id="889272"/>
    <lineage>
        <taxon>Bacteria</taxon>
        <taxon>Pseudomonadati</taxon>
        <taxon>Myxococcota</taxon>
        <taxon>Polyangia</taxon>
        <taxon>Polyangiales</taxon>
        <taxon>Polyangiaceae</taxon>
        <taxon>Polyangium</taxon>
    </lineage>
</organism>